<dbReference type="AlphaFoldDB" id="A0A978UDP5"/>
<dbReference type="Proteomes" id="UP000813462">
    <property type="component" value="Unassembled WGS sequence"/>
</dbReference>
<evidence type="ECO:0000313" key="1">
    <source>
        <dbReference type="EMBL" id="KAH7512888.1"/>
    </source>
</evidence>
<proteinExistence type="predicted"/>
<comment type="caution">
    <text evidence="1">The sequence shown here is derived from an EMBL/GenBank/DDBJ whole genome shotgun (WGS) entry which is preliminary data.</text>
</comment>
<protein>
    <submittedName>
        <fullName evidence="1">Uncharacterized protein</fullName>
    </submittedName>
</protein>
<name>A0A978UDP5_ZIZJJ</name>
<accession>A0A978UDP5</accession>
<sequence length="89" mass="9705">MGGVDSVWKTVRMDDSVGSVTGFGCRKCGEEGNYPFALIQLELFRIITLGANIMALSCCRVRYLCCGGLNYVLIAGEKKEMRLTFGASI</sequence>
<organism evidence="1 2">
    <name type="scientific">Ziziphus jujuba var. spinosa</name>
    <dbReference type="NCBI Taxonomy" id="714518"/>
    <lineage>
        <taxon>Eukaryota</taxon>
        <taxon>Viridiplantae</taxon>
        <taxon>Streptophyta</taxon>
        <taxon>Embryophyta</taxon>
        <taxon>Tracheophyta</taxon>
        <taxon>Spermatophyta</taxon>
        <taxon>Magnoliopsida</taxon>
        <taxon>eudicotyledons</taxon>
        <taxon>Gunneridae</taxon>
        <taxon>Pentapetalae</taxon>
        <taxon>rosids</taxon>
        <taxon>fabids</taxon>
        <taxon>Rosales</taxon>
        <taxon>Rhamnaceae</taxon>
        <taxon>Paliureae</taxon>
        <taxon>Ziziphus</taxon>
    </lineage>
</organism>
<dbReference type="EMBL" id="JAEACU010000012">
    <property type="protein sequence ID" value="KAH7512888.1"/>
    <property type="molecule type" value="Genomic_DNA"/>
</dbReference>
<reference evidence="1" key="1">
    <citation type="journal article" date="2021" name="Front. Plant Sci.">
        <title>Chromosome-Scale Genome Assembly for Chinese Sour Jujube and Insights Into Its Genome Evolution and Domestication Signature.</title>
        <authorList>
            <person name="Shen L.-Y."/>
            <person name="Luo H."/>
            <person name="Wang X.-L."/>
            <person name="Wang X.-M."/>
            <person name="Qiu X.-J."/>
            <person name="Liu H."/>
            <person name="Zhou S.-S."/>
            <person name="Jia K.-H."/>
            <person name="Nie S."/>
            <person name="Bao Y.-T."/>
            <person name="Zhang R.-G."/>
            <person name="Yun Q.-Z."/>
            <person name="Chai Y.-H."/>
            <person name="Lu J.-Y."/>
            <person name="Li Y."/>
            <person name="Zhao S.-W."/>
            <person name="Mao J.-F."/>
            <person name="Jia S.-G."/>
            <person name="Mao Y.-M."/>
        </authorList>
    </citation>
    <scope>NUCLEOTIDE SEQUENCE</scope>
    <source>
        <strain evidence="1">AT0</strain>
        <tissue evidence="1">Leaf</tissue>
    </source>
</reference>
<evidence type="ECO:0000313" key="2">
    <source>
        <dbReference type="Proteomes" id="UP000813462"/>
    </source>
</evidence>
<gene>
    <name evidence="1" type="ORF">FEM48_Zijuj12G0138000</name>
</gene>